<dbReference type="InterPro" id="IPR007612">
    <property type="entry name" value="LOR"/>
</dbReference>
<evidence type="ECO:0000313" key="2">
    <source>
        <dbReference type="EMBL" id="PMD41666.1"/>
    </source>
</evidence>
<name>A0A2J6RT15_HYAVF</name>
<dbReference type="Pfam" id="PF04525">
    <property type="entry name" value="LOR"/>
    <property type="match status" value="1"/>
</dbReference>
<dbReference type="STRING" id="1149755.A0A2J6RT15"/>
<organism evidence="2 3">
    <name type="scientific">Hyaloscypha variabilis (strain UAMH 11265 / GT02V1 / F)</name>
    <name type="common">Meliniomyces variabilis</name>
    <dbReference type="NCBI Taxonomy" id="1149755"/>
    <lineage>
        <taxon>Eukaryota</taxon>
        <taxon>Fungi</taxon>
        <taxon>Dikarya</taxon>
        <taxon>Ascomycota</taxon>
        <taxon>Pezizomycotina</taxon>
        <taxon>Leotiomycetes</taxon>
        <taxon>Helotiales</taxon>
        <taxon>Hyaloscyphaceae</taxon>
        <taxon>Hyaloscypha</taxon>
        <taxon>Hyaloscypha variabilis</taxon>
    </lineage>
</organism>
<dbReference type="Gene3D" id="2.40.160.200">
    <property type="entry name" value="LURP1-related"/>
    <property type="match status" value="1"/>
</dbReference>
<sequence length="201" mass="22219">MAQLASVSSFPALFPSYIAKQEEMLIFKGRQFGSSYDIKTVEGRALFAVEPVPSLGRRMRVLDTSGKNIFCTRKETFHVGGSRYFIETPARPETLKLVTLEFKMLAIGDKFTTSFNKDAVEHQGQLFFNRGYFSTEGTITDGVEGPVIALVERKIINLRKEYQAIVSQGVDMALISGLIICLGEQEKSHSNAPALGGGRWG</sequence>
<evidence type="ECO:0000256" key="1">
    <source>
        <dbReference type="ARBA" id="ARBA00005437"/>
    </source>
</evidence>
<dbReference type="AlphaFoldDB" id="A0A2J6RT15"/>
<reference evidence="2 3" key="1">
    <citation type="submission" date="2016-04" db="EMBL/GenBank/DDBJ databases">
        <title>A degradative enzymes factory behind the ericoid mycorrhizal symbiosis.</title>
        <authorList>
            <consortium name="DOE Joint Genome Institute"/>
            <person name="Martino E."/>
            <person name="Morin E."/>
            <person name="Grelet G."/>
            <person name="Kuo A."/>
            <person name="Kohler A."/>
            <person name="Daghino S."/>
            <person name="Barry K."/>
            <person name="Choi C."/>
            <person name="Cichocki N."/>
            <person name="Clum A."/>
            <person name="Copeland A."/>
            <person name="Hainaut M."/>
            <person name="Haridas S."/>
            <person name="Labutti K."/>
            <person name="Lindquist E."/>
            <person name="Lipzen A."/>
            <person name="Khouja H.-R."/>
            <person name="Murat C."/>
            <person name="Ohm R."/>
            <person name="Olson A."/>
            <person name="Spatafora J."/>
            <person name="Veneault-Fourrey C."/>
            <person name="Henrissat B."/>
            <person name="Grigoriev I."/>
            <person name="Martin F."/>
            <person name="Perotto S."/>
        </authorList>
    </citation>
    <scope>NUCLEOTIDE SEQUENCE [LARGE SCALE GENOMIC DNA]</scope>
    <source>
        <strain evidence="2 3">F</strain>
    </source>
</reference>
<dbReference type="InterPro" id="IPR025659">
    <property type="entry name" value="Tubby-like_C"/>
</dbReference>
<proteinExistence type="inferred from homology"/>
<accession>A0A2J6RT15</accession>
<dbReference type="EMBL" id="KZ613944">
    <property type="protein sequence ID" value="PMD41666.1"/>
    <property type="molecule type" value="Genomic_DNA"/>
</dbReference>
<dbReference type="InterPro" id="IPR038595">
    <property type="entry name" value="LOR_sf"/>
</dbReference>
<evidence type="ECO:0000313" key="3">
    <source>
        <dbReference type="Proteomes" id="UP000235786"/>
    </source>
</evidence>
<dbReference type="SUPFAM" id="SSF54518">
    <property type="entry name" value="Tubby C-terminal domain-like"/>
    <property type="match status" value="1"/>
</dbReference>
<dbReference type="Proteomes" id="UP000235786">
    <property type="component" value="Unassembled WGS sequence"/>
</dbReference>
<gene>
    <name evidence="2" type="ORF">L207DRAFT_511484</name>
</gene>
<keyword evidence="3" id="KW-1185">Reference proteome</keyword>
<comment type="similarity">
    <text evidence="1">Belongs to the LOR family.</text>
</comment>
<protein>
    <submittedName>
        <fullName evidence="2">Uncharacterized protein</fullName>
    </submittedName>
</protein>